<dbReference type="EMBL" id="ML996688">
    <property type="protein sequence ID" value="KAF2404378.1"/>
    <property type="molecule type" value="Genomic_DNA"/>
</dbReference>
<proteinExistence type="inferred from homology"/>
<evidence type="ECO:0000256" key="5">
    <source>
        <dbReference type="ARBA" id="ARBA00022792"/>
    </source>
</evidence>
<evidence type="ECO:0000256" key="7">
    <source>
        <dbReference type="ARBA" id="ARBA00023128"/>
    </source>
</evidence>
<keyword evidence="11" id="KW-1185">Reference proteome</keyword>
<evidence type="ECO:0000256" key="8">
    <source>
        <dbReference type="ARBA" id="ARBA00023136"/>
    </source>
</evidence>
<evidence type="ECO:0000256" key="6">
    <source>
        <dbReference type="ARBA" id="ARBA00022989"/>
    </source>
</evidence>
<organism evidence="10 11">
    <name type="scientific">Trichodelitschia bisporula</name>
    <dbReference type="NCBI Taxonomy" id="703511"/>
    <lineage>
        <taxon>Eukaryota</taxon>
        <taxon>Fungi</taxon>
        <taxon>Dikarya</taxon>
        <taxon>Ascomycota</taxon>
        <taxon>Pezizomycotina</taxon>
        <taxon>Dothideomycetes</taxon>
        <taxon>Dothideomycetes incertae sedis</taxon>
        <taxon>Phaeotrichales</taxon>
        <taxon>Phaeotrichaceae</taxon>
        <taxon>Trichodelitschia</taxon>
    </lineage>
</organism>
<sequence length="170" mass="18820">MSQRVGLRLLRATQSFRATFRQPFQRRIQTDAAPEAAQSKLAALWASPVGPKTVHFWAPIMKWGVVIAGIADFARPAESLSLTQNLALVGTGAIWTRWCLIIRPKNVFLATVNFFLGVVGTIQVARIFLYQRSLKNQSLGESVKDAAKTQGHVAKEAVKHPEETIQKALK</sequence>
<comment type="similarity">
    <text evidence="2 9">Belongs to the mitochondrial pyruvate carrier (MPC) (TC 2.A.105) family.</text>
</comment>
<dbReference type="OrthoDB" id="869189at2759"/>
<comment type="subcellular location">
    <subcellularLocation>
        <location evidence="1 9">Mitochondrion inner membrane</location>
        <topology evidence="1 9">Multi-pass membrane protein</topology>
    </subcellularLocation>
</comment>
<reference evidence="10" key="1">
    <citation type="journal article" date="2020" name="Stud. Mycol.">
        <title>101 Dothideomycetes genomes: a test case for predicting lifestyles and emergence of pathogens.</title>
        <authorList>
            <person name="Haridas S."/>
            <person name="Albert R."/>
            <person name="Binder M."/>
            <person name="Bloem J."/>
            <person name="Labutti K."/>
            <person name="Salamov A."/>
            <person name="Andreopoulos B."/>
            <person name="Baker S."/>
            <person name="Barry K."/>
            <person name="Bills G."/>
            <person name="Bluhm B."/>
            <person name="Cannon C."/>
            <person name="Castanera R."/>
            <person name="Culley D."/>
            <person name="Daum C."/>
            <person name="Ezra D."/>
            <person name="Gonzalez J."/>
            <person name="Henrissat B."/>
            <person name="Kuo A."/>
            <person name="Liang C."/>
            <person name="Lipzen A."/>
            <person name="Lutzoni F."/>
            <person name="Magnuson J."/>
            <person name="Mondo S."/>
            <person name="Nolan M."/>
            <person name="Ohm R."/>
            <person name="Pangilinan J."/>
            <person name="Park H.-J."/>
            <person name="Ramirez L."/>
            <person name="Alfaro M."/>
            <person name="Sun H."/>
            <person name="Tritt A."/>
            <person name="Yoshinaga Y."/>
            <person name="Zwiers L.-H."/>
            <person name="Turgeon B."/>
            <person name="Goodwin S."/>
            <person name="Spatafora J."/>
            <person name="Crous P."/>
            <person name="Grigoriev I."/>
        </authorList>
    </citation>
    <scope>NUCLEOTIDE SEQUENCE</scope>
    <source>
        <strain evidence="10">CBS 262.69</strain>
    </source>
</reference>
<dbReference type="PANTHER" id="PTHR14154">
    <property type="entry name" value="UPF0041 BRAIN PROTEIN 44-RELATED"/>
    <property type="match status" value="1"/>
</dbReference>
<keyword evidence="3 9" id="KW-0813">Transport</keyword>
<dbReference type="Proteomes" id="UP000799640">
    <property type="component" value="Unassembled WGS sequence"/>
</dbReference>
<evidence type="ECO:0000256" key="3">
    <source>
        <dbReference type="ARBA" id="ARBA00022448"/>
    </source>
</evidence>
<feature type="transmembrane region" description="Helical" evidence="9">
    <location>
        <begin position="109"/>
        <end position="129"/>
    </location>
</feature>
<keyword evidence="6 9" id="KW-1133">Transmembrane helix</keyword>
<evidence type="ECO:0000256" key="4">
    <source>
        <dbReference type="ARBA" id="ARBA00022692"/>
    </source>
</evidence>
<keyword evidence="7 9" id="KW-0496">Mitochondrion</keyword>
<dbReference type="GO" id="GO:0006850">
    <property type="term" value="P:pyruvate import into mitochondria"/>
    <property type="evidence" value="ECO:0007669"/>
    <property type="project" value="InterPro"/>
</dbReference>
<keyword evidence="4 9" id="KW-0812">Transmembrane</keyword>
<dbReference type="InterPro" id="IPR005336">
    <property type="entry name" value="MPC"/>
</dbReference>
<accession>A0A6G1I7U8</accession>
<comment type="function">
    <text evidence="9">Mediates the uptake of pyruvate into mitochondria.</text>
</comment>
<keyword evidence="8 9" id="KW-0472">Membrane</keyword>
<gene>
    <name evidence="10" type="ORF">EJ06DRAFT_546283</name>
</gene>
<evidence type="ECO:0000256" key="9">
    <source>
        <dbReference type="RuleBase" id="RU363100"/>
    </source>
</evidence>
<dbReference type="GO" id="GO:0005743">
    <property type="term" value="C:mitochondrial inner membrane"/>
    <property type="evidence" value="ECO:0007669"/>
    <property type="project" value="UniProtKB-SubCell"/>
</dbReference>
<evidence type="ECO:0000313" key="10">
    <source>
        <dbReference type="EMBL" id="KAF2404378.1"/>
    </source>
</evidence>
<dbReference type="Pfam" id="PF03650">
    <property type="entry name" value="MPC"/>
    <property type="match status" value="1"/>
</dbReference>
<evidence type="ECO:0000256" key="1">
    <source>
        <dbReference type="ARBA" id="ARBA00004448"/>
    </source>
</evidence>
<protein>
    <recommendedName>
        <fullName evidence="9">Mitochondrial pyruvate carrier</fullName>
    </recommendedName>
</protein>
<comment type="caution">
    <text evidence="9">Lacks conserved residue(s) required for the propagation of feature annotation.</text>
</comment>
<evidence type="ECO:0000256" key="2">
    <source>
        <dbReference type="ARBA" id="ARBA00006416"/>
    </source>
</evidence>
<keyword evidence="5 9" id="KW-0999">Mitochondrion inner membrane</keyword>
<dbReference type="AlphaFoldDB" id="A0A6G1I7U8"/>
<evidence type="ECO:0000313" key="11">
    <source>
        <dbReference type="Proteomes" id="UP000799640"/>
    </source>
</evidence>
<name>A0A6G1I7U8_9PEZI</name>